<dbReference type="Proteomes" id="UP001190700">
    <property type="component" value="Unassembled WGS sequence"/>
</dbReference>
<keyword evidence="2" id="KW-1185">Reference proteome</keyword>
<dbReference type="EMBL" id="LGRX02033175">
    <property type="protein sequence ID" value="KAK3242422.1"/>
    <property type="molecule type" value="Genomic_DNA"/>
</dbReference>
<comment type="caution">
    <text evidence="1">The sequence shown here is derived from an EMBL/GenBank/DDBJ whole genome shotgun (WGS) entry which is preliminary data.</text>
</comment>
<name>A0AAE0EW99_9CHLO</name>
<evidence type="ECO:0000313" key="1">
    <source>
        <dbReference type="EMBL" id="KAK3242422.1"/>
    </source>
</evidence>
<protein>
    <submittedName>
        <fullName evidence="1">Uncharacterized protein</fullName>
    </submittedName>
</protein>
<evidence type="ECO:0000313" key="2">
    <source>
        <dbReference type="Proteomes" id="UP001190700"/>
    </source>
</evidence>
<proteinExistence type="predicted"/>
<gene>
    <name evidence="1" type="ORF">CYMTET_47889</name>
</gene>
<sequence>MATRTFSIVLRRLKPRNVIDCAKPSFTSLFAAAALAPQLNMSRISGKGTRLRSTAESADTRLPTVGEPVKITCKRSQRRTATRAACRKSLEITGKGATWRQPMPNTTVKSTIKICGKGSRTRSALSPSESRRVMQRTGVTLSCKGQQLRAF</sequence>
<organism evidence="1 2">
    <name type="scientific">Cymbomonas tetramitiformis</name>
    <dbReference type="NCBI Taxonomy" id="36881"/>
    <lineage>
        <taxon>Eukaryota</taxon>
        <taxon>Viridiplantae</taxon>
        <taxon>Chlorophyta</taxon>
        <taxon>Pyramimonadophyceae</taxon>
        <taxon>Pyramimonadales</taxon>
        <taxon>Pyramimonadaceae</taxon>
        <taxon>Cymbomonas</taxon>
    </lineage>
</organism>
<reference evidence="1 2" key="1">
    <citation type="journal article" date="2015" name="Genome Biol. Evol.">
        <title>Comparative Genomics of a Bacterivorous Green Alga Reveals Evolutionary Causalities and Consequences of Phago-Mixotrophic Mode of Nutrition.</title>
        <authorList>
            <person name="Burns J.A."/>
            <person name="Paasch A."/>
            <person name="Narechania A."/>
            <person name="Kim E."/>
        </authorList>
    </citation>
    <scope>NUCLEOTIDE SEQUENCE [LARGE SCALE GENOMIC DNA]</scope>
    <source>
        <strain evidence="1 2">PLY_AMNH</strain>
    </source>
</reference>
<accession>A0AAE0EW99</accession>
<dbReference type="AlphaFoldDB" id="A0AAE0EW99"/>